<accession>A0A238KQS1</accession>
<protein>
    <submittedName>
        <fullName evidence="2">Uncharacterized protein</fullName>
    </submittedName>
</protein>
<evidence type="ECO:0000313" key="2">
    <source>
        <dbReference type="EMBL" id="SMX45010.1"/>
    </source>
</evidence>
<dbReference type="EMBL" id="FXYF01000008">
    <property type="protein sequence ID" value="SMX45010.1"/>
    <property type="molecule type" value="Genomic_DNA"/>
</dbReference>
<dbReference type="Proteomes" id="UP000207598">
    <property type="component" value="Unassembled WGS sequence"/>
</dbReference>
<evidence type="ECO:0000256" key="1">
    <source>
        <dbReference type="SAM" id="MobiDB-lite"/>
    </source>
</evidence>
<proteinExistence type="predicted"/>
<organism evidence="2 3">
    <name type="scientific">Maliponia aquimaris</name>
    <dbReference type="NCBI Taxonomy" id="1673631"/>
    <lineage>
        <taxon>Bacteria</taxon>
        <taxon>Pseudomonadati</taxon>
        <taxon>Pseudomonadota</taxon>
        <taxon>Alphaproteobacteria</taxon>
        <taxon>Rhodobacterales</taxon>
        <taxon>Paracoccaceae</taxon>
        <taxon>Maliponia</taxon>
    </lineage>
</organism>
<evidence type="ECO:0000313" key="3">
    <source>
        <dbReference type="Proteomes" id="UP000207598"/>
    </source>
</evidence>
<dbReference type="AlphaFoldDB" id="A0A238KQS1"/>
<feature type="compositionally biased region" description="Pro residues" evidence="1">
    <location>
        <begin position="188"/>
        <end position="204"/>
    </location>
</feature>
<gene>
    <name evidence="2" type="ORF">MAA8898_03120</name>
</gene>
<name>A0A238KQS1_9RHOB</name>
<reference evidence="2 3" key="1">
    <citation type="submission" date="2017-05" db="EMBL/GenBank/DDBJ databases">
        <authorList>
            <person name="Song R."/>
            <person name="Chenine A.L."/>
            <person name="Ruprecht R.M."/>
        </authorList>
    </citation>
    <scope>NUCLEOTIDE SEQUENCE [LARGE SCALE GENOMIC DNA]</scope>
    <source>
        <strain evidence="2 3">CECT 8898</strain>
    </source>
</reference>
<feature type="region of interest" description="Disordered" evidence="1">
    <location>
        <begin position="184"/>
        <end position="225"/>
    </location>
</feature>
<sequence length="347" mass="38242">MSPFRSLAARSALPAELSRSAFFCLVLCLVPSLSHAGFLKICNTSRVQVDFTLLEGYESGIRHHVTGWYPLDPGNCFSEYRNARTVHAFTFRLRDTTSGDVAPVVFDLDKPGFLGISSICGSLIDKTDYRVLGGRSNAAICSQSGHEPLPISFGFRFGSNEYDQHTVNIGGISADEARRKIKAYNAPKEPPPKPTAPKSPPLKAKPPTCSQQPGADISSADPSEAFVQQQKRRIAELYKEHCSGKSDACRGYIQSRLMLPIATRRADVCETPSHGLKPCRCEERRADLAYYTTMRNRTSTYPEEHLTMFEKLVSGKAGQLERAVNLAVDLMKDDRPPIPPPAGFTTK</sequence>
<keyword evidence="3" id="KW-1185">Reference proteome</keyword>